<dbReference type="InterPro" id="IPR047865">
    <property type="entry name" value="Ribosomal_uL10_bac_type"/>
</dbReference>
<organism evidence="7 8">
    <name type="scientific">Benzoatithermus flavus</name>
    <dbReference type="NCBI Taxonomy" id="3108223"/>
    <lineage>
        <taxon>Bacteria</taxon>
        <taxon>Pseudomonadati</taxon>
        <taxon>Pseudomonadota</taxon>
        <taxon>Alphaproteobacteria</taxon>
        <taxon>Geminicoccales</taxon>
        <taxon>Geminicoccaceae</taxon>
        <taxon>Benzoatithermus</taxon>
    </lineage>
</organism>
<evidence type="ECO:0000313" key="8">
    <source>
        <dbReference type="Proteomes" id="UP001375743"/>
    </source>
</evidence>
<reference evidence="7 8" key="1">
    <citation type="submission" date="2024-01" db="EMBL/GenBank/DDBJ databases">
        <title>Multi-omics insights into the function and evolution of sodium benzoate biodegradation pathways in Benzoatithermus flavus gen. nov., sp. nov. from hot spring.</title>
        <authorList>
            <person name="Hu C.-J."/>
            <person name="Li W.-J."/>
        </authorList>
    </citation>
    <scope>NUCLEOTIDE SEQUENCE [LARGE SCALE GENOMIC DNA]</scope>
    <source>
        <strain evidence="7 8">SYSU G07066</strain>
    </source>
</reference>
<protein>
    <recommendedName>
        <fullName evidence="5 6">Large ribosomal subunit protein uL10</fullName>
    </recommendedName>
</protein>
<dbReference type="InterPro" id="IPR001790">
    <property type="entry name" value="Ribosomal_uL10"/>
</dbReference>
<evidence type="ECO:0000256" key="1">
    <source>
        <dbReference type="ARBA" id="ARBA00002633"/>
    </source>
</evidence>
<gene>
    <name evidence="6 7" type="primary">rplJ</name>
    <name evidence="7" type="ORF">U1T56_23395</name>
</gene>
<dbReference type="InterPro" id="IPR002363">
    <property type="entry name" value="Ribosomal_uL10_CS_bac"/>
</dbReference>
<dbReference type="RefSeq" id="WP_418161956.1">
    <property type="nucleotide sequence ID" value="NZ_JBBLZC010000045.1"/>
</dbReference>
<dbReference type="HAMAP" id="MF_00362">
    <property type="entry name" value="Ribosomal_uL10"/>
    <property type="match status" value="1"/>
</dbReference>
<dbReference type="SUPFAM" id="SSF160369">
    <property type="entry name" value="Ribosomal protein L10-like"/>
    <property type="match status" value="1"/>
</dbReference>
<dbReference type="InterPro" id="IPR022973">
    <property type="entry name" value="Ribosomal_uL10_bac"/>
</dbReference>
<evidence type="ECO:0000256" key="2">
    <source>
        <dbReference type="ARBA" id="ARBA00008889"/>
    </source>
</evidence>
<keyword evidence="8" id="KW-1185">Reference proteome</keyword>
<evidence type="ECO:0000313" key="7">
    <source>
        <dbReference type="EMBL" id="MEK0086113.1"/>
    </source>
</evidence>
<evidence type="ECO:0000256" key="4">
    <source>
        <dbReference type="ARBA" id="ARBA00023274"/>
    </source>
</evidence>
<evidence type="ECO:0000256" key="5">
    <source>
        <dbReference type="ARBA" id="ARBA00035202"/>
    </source>
</evidence>
<keyword evidence="6" id="KW-0699">rRNA-binding</keyword>
<dbReference type="NCBIfam" id="NF000955">
    <property type="entry name" value="PRK00099.1-1"/>
    <property type="match status" value="1"/>
</dbReference>
<dbReference type="Gene3D" id="6.10.250.290">
    <property type="match status" value="1"/>
</dbReference>
<comment type="subunit">
    <text evidence="6">Part of the ribosomal stalk of the 50S ribosomal subunit. The N-terminus interacts with L11 and the large rRNA to form the base of the stalk. The C-terminus forms an elongated spine to which L12 dimers bind in a sequential fashion forming a multimeric L10(L12)X complex.</text>
</comment>
<dbReference type="PROSITE" id="PS01109">
    <property type="entry name" value="RIBOSOMAL_L10"/>
    <property type="match status" value="1"/>
</dbReference>
<name>A0ABU8XY19_9PROT</name>
<dbReference type="Gene3D" id="3.30.70.1730">
    <property type="match status" value="1"/>
</dbReference>
<dbReference type="Proteomes" id="UP001375743">
    <property type="component" value="Unassembled WGS sequence"/>
</dbReference>
<dbReference type="CDD" id="cd05797">
    <property type="entry name" value="Ribosomal_L10"/>
    <property type="match status" value="1"/>
</dbReference>
<dbReference type="InterPro" id="IPR043141">
    <property type="entry name" value="Ribosomal_uL10-like_sf"/>
</dbReference>
<dbReference type="EMBL" id="JBBLZC010000045">
    <property type="protein sequence ID" value="MEK0086113.1"/>
    <property type="molecule type" value="Genomic_DNA"/>
</dbReference>
<accession>A0ABU8XY19</accession>
<evidence type="ECO:0000256" key="6">
    <source>
        <dbReference type="HAMAP-Rule" id="MF_00362"/>
    </source>
</evidence>
<keyword evidence="3 6" id="KW-0689">Ribosomal protein</keyword>
<evidence type="ECO:0000256" key="3">
    <source>
        <dbReference type="ARBA" id="ARBA00022980"/>
    </source>
</evidence>
<keyword evidence="6" id="KW-0694">RNA-binding</keyword>
<sequence length="173" mass="17844">MLRAEKAKVIDELNGVFGETGVVVVTHYKGLTVAEITDLRGRIRSAGAAFRVTKNKLAQRALDGTPFAPLAPLFKGPTAIAFSKDPTAAPKIVSEFAKKNDKLQIVGGGLAGTLLDAAAVKALAELPSLDELRARLIGLLNAPASRLVGVLQAPGGQVARVLAARADKEGGGA</sequence>
<dbReference type="Pfam" id="PF00466">
    <property type="entry name" value="Ribosomal_L10"/>
    <property type="match status" value="1"/>
</dbReference>
<comment type="similarity">
    <text evidence="2 6">Belongs to the universal ribosomal protein uL10 family.</text>
</comment>
<keyword evidence="4 6" id="KW-0687">Ribonucleoprotein</keyword>
<comment type="function">
    <text evidence="1 6">Forms part of the ribosomal stalk, playing a central role in the interaction of the ribosome with GTP-bound translation factors.</text>
</comment>
<comment type="caution">
    <text evidence="7">The sequence shown here is derived from an EMBL/GenBank/DDBJ whole genome shotgun (WGS) entry which is preliminary data.</text>
</comment>
<dbReference type="GO" id="GO:0005840">
    <property type="term" value="C:ribosome"/>
    <property type="evidence" value="ECO:0007669"/>
    <property type="project" value="UniProtKB-KW"/>
</dbReference>
<proteinExistence type="inferred from homology"/>
<dbReference type="PANTHER" id="PTHR11560">
    <property type="entry name" value="39S RIBOSOMAL PROTEIN L10, MITOCHONDRIAL"/>
    <property type="match status" value="1"/>
</dbReference>